<proteinExistence type="predicted"/>
<comment type="caution">
    <text evidence="1">The sequence shown here is derived from an EMBL/GenBank/DDBJ whole genome shotgun (WGS) entry which is preliminary data.</text>
</comment>
<accession>A0AA40BPV2</accession>
<reference evidence="1" key="1">
    <citation type="submission" date="2023-06" db="EMBL/GenBank/DDBJ databases">
        <title>Genome-scale phylogeny and comparative genomics of the fungal order Sordariales.</title>
        <authorList>
            <consortium name="Lawrence Berkeley National Laboratory"/>
            <person name="Hensen N."/>
            <person name="Bonometti L."/>
            <person name="Westerberg I."/>
            <person name="Brannstrom I.O."/>
            <person name="Guillou S."/>
            <person name="Cros-Aarteil S."/>
            <person name="Calhoun S."/>
            <person name="Haridas S."/>
            <person name="Kuo A."/>
            <person name="Mondo S."/>
            <person name="Pangilinan J."/>
            <person name="Riley R."/>
            <person name="LaButti K."/>
            <person name="Andreopoulos B."/>
            <person name="Lipzen A."/>
            <person name="Chen C."/>
            <person name="Yanf M."/>
            <person name="Daum C."/>
            <person name="Ng V."/>
            <person name="Clum A."/>
            <person name="Steindorff A."/>
            <person name="Ohm R."/>
            <person name="Martin F."/>
            <person name="Silar P."/>
            <person name="Natvig D."/>
            <person name="Lalanne C."/>
            <person name="Gautier V."/>
            <person name="Ament-velasquez S.L."/>
            <person name="Kruys A."/>
            <person name="Hutchinson M.I."/>
            <person name="Powell A.J."/>
            <person name="Barry K."/>
            <person name="Miller A.N."/>
            <person name="Grigoriev I.V."/>
            <person name="Debuchy R."/>
            <person name="Gladieux P."/>
            <person name="Thoren M.H."/>
            <person name="Johannesson H."/>
        </authorList>
    </citation>
    <scope>NUCLEOTIDE SEQUENCE</scope>
    <source>
        <strain evidence="1">SMH3187-1</strain>
    </source>
</reference>
<name>A0AA40BPV2_9PEZI</name>
<gene>
    <name evidence="1" type="ORF">B0T18DRAFT_421164</name>
</gene>
<organism evidence="1 2">
    <name type="scientific">Schizothecium vesticola</name>
    <dbReference type="NCBI Taxonomy" id="314040"/>
    <lineage>
        <taxon>Eukaryota</taxon>
        <taxon>Fungi</taxon>
        <taxon>Dikarya</taxon>
        <taxon>Ascomycota</taxon>
        <taxon>Pezizomycotina</taxon>
        <taxon>Sordariomycetes</taxon>
        <taxon>Sordariomycetidae</taxon>
        <taxon>Sordariales</taxon>
        <taxon>Schizotheciaceae</taxon>
        <taxon>Schizothecium</taxon>
    </lineage>
</organism>
<protein>
    <submittedName>
        <fullName evidence="1">Uncharacterized protein</fullName>
    </submittedName>
</protein>
<dbReference type="AlphaFoldDB" id="A0AA40BPV2"/>
<keyword evidence="2" id="KW-1185">Reference proteome</keyword>
<evidence type="ECO:0000313" key="1">
    <source>
        <dbReference type="EMBL" id="KAK0738058.1"/>
    </source>
</evidence>
<dbReference type="EMBL" id="JAUKUD010000007">
    <property type="protein sequence ID" value="KAK0738058.1"/>
    <property type="molecule type" value="Genomic_DNA"/>
</dbReference>
<dbReference type="Proteomes" id="UP001172155">
    <property type="component" value="Unassembled WGS sequence"/>
</dbReference>
<evidence type="ECO:0000313" key="2">
    <source>
        <dbReference type="Proteomes" id="UP001172155"/>
    </source>
</evidence>
<sequence>MFVKAMEWTYCPSLRMEYLPCGDLCHVGIVDEISAREIIKQVLEALFFMRTELRTMISSQR</sequence>